<evidence type="ECO:0000256" key="10">
    <source>
        <dbReference type="SAM" id="MobiDB-lite"/>
    </source>
</evidence>
<dbReference type="PANTHER" id="PTHR10791:SF120">
    <property type="entry name" value="BIDIRECTIONAL SUGAR TRANSPORTER SWEET17"/>
    <property type="match status" value="1"/>
</dbReference>
<dbReference type="Pfam" id="PF03083">
    <property type="entry name" value="MtN3_slv"/>
    <property type="match status" value="2"/>
</dbReference>
<dbReference type="FunFam" id="1.20.1280.290:FF:000001">
    <property type="entry name" value="Bidirectional sugar transporter SWEET"/>
    <property type="match status" value="1"/>
</dbReference>
<keyword evidence="3 9" id="KW-0813">Transport</keyword>
<feature type="transmembrane region" description="Helical" evidence="9">
    <location>
        <begin position="65"/>
        <end position="87"/>
    </location>
</feature>
<keyword evidence="12" id="KW-1185">Reference proteome</keyword>
<gene>
    <name evidence="11" type="ORF">RJ640_024720</name>
</gene>
<keyword evidence="5 9" id="KW-0812">Transmembrane</keyword>
<feature type="region of interest" description="Disordered" evidence="10">
    <location>
        <begin position="225"/>
        <end position="248"/>
    </location>
</feature>
<dbReference type="GO" id="GO:0051260">
    <property type="term" value="P:protein homooligomerization"/>
    <property type="evidence" value="ECO:0007669"/>
    <property type="project" value="UniProtKB-ARBA"/>
</dbReference>
<comment type="caution">
    <text evidence="9">Lacks conserved residue(s) required for the propagation of feature annotation.</text>
</comment>
<evidence type="ECO:0000256" key="1">
    <source>
        <dbReference type="ARBA" id="ARBA00004127"/>
    </source>
</evidence>
<evidence type="ECO:0000256" key="5">
    <source>
        <dbReference type="ARBA" id="ARBA00022692"/>
    </source>
</evidence>
<comment type="caution">
    <text evidence="11">The sequence shown here is derived from an EMBL/GenBank/DDBJ whole genome shotgun (WGS) entry which is preliminary data.</text>
</comment>
<keyword evidence="6" id="KW-0677">Repeat</keyword>
<reference evidence="11" key="1">
    <citation type="submission" date="2022-12" db="EMBL/GenBank/DDBJ databases">
        <title>Draft genome assemblies for two species of Escallonia (Escalloniales).</title>
        <authorList>
            <person name="Chanderbali A."/>
            <person name="Dervinis C."/>
            <person name="Anghel I."/>
            <person name="Soltis D."/>
            <person name="Soltis P."/>
            <person name="Zapata F."/>
        </authorList>
    </citation>
    <scope>NUCLEOTIDE SEQUENCE</scope>
    <source>
        <strain evidence="11">UCBG92.1500</strain>
        <tissue evidence="11">Leaf</tissue>
    </source>
</reference>
<evidence type="ECO:0000313" key="11">
    <source>
        <dbReference type="EMBL" id="KAK2965878.1"/>
    </source>
</evidence>
<dbReference type="GO" id="GO:0012505">
    <property type="term" value="C:endomembrane system"/>
    <property type="evidence" value="ECO:0007669"/>
    <property type="project" value="UniProtKB-SubCell"/>
</dbReference>
<dbReference type="PANTHER" id="PTHR10791">
    <property type="entry name" value="RAG1-ACTIVATING PROTEIN 1"/>
    <property type="match status" value="1"/>
</dbReference>
<evidence type="ECO:0000256" key="7">
    <source>
        <dbReference type="ARBA" id="ARBA00022989"/>
    </source>
</evidence>
<evidence type="ECO:0000256" key="8">
    <source>
        <dbReference type="ARBA" id="ARBA00023136"/>
    </source>
</evidence>
<evidence type="ECO:0000256" key="4">
    <source>
        <dbReference type="ARBA" id="ARBA00022597"/>
    </source>
</evidence>
<dbReference type="FunFam" id="1.20.1280.290:FF:000002">
    <property type="entry name" value="Bidirectional sugar transporter SWEET"/>
    <property type="match status" value="1"/>
</dbReference>
<organism evidence="11 12">
    <name type="scientific">Escallonia rubra</name>
    <dbReference type="NCBI Taxonomy" id="112253"/>
    <lineage>
        <taxon>Eukaryota</taxon>
        <taxon>Viridiplantae</taxon>
        <taxon>Streptophyta</taxon>
        <taxon>Embryophyta</taxon>
        <taxon>Tracheophyta</taxon>
        <taxon>Spermatophyta</taxon>
        <taxon>Magnoliopsida</taxon>
        <taxon>eudicotyledons</taxon>
        <taxon>Gunneridae</taxon>
        <taxon>Pentapetalae</taxon>
        <taxon>asterids</taxon>
        <taxon>campanulids</taxon>
        <taxon>Escalloniales</taxon>
        <taxon>Escalloniaceae</taxon>
        <taxon>Escallonia</taxon>
    </lineage>
</organism>
<feature type="transmembrane region" description="Helical" evidence="9">
    <location>
        <begin position="6"/>
        <end position="30"/>
    </location>
</feature>
<evidence type="ECO:0000256" key="9">
    <source>
        <dbReference type="RuleBase" id="RU910715"/>
    </source>
</evidence>
<comment type="similarity">
    <text evidence="2 9">Belongs to the SWEET sugar transporter family.</text>
</comment>
<feature type="transmembrane region" description="Helical" evidence="9">
    <location>
        <begin position="187"/>
        <end position="208"/>
    </location>
</feature>
<comment type="function">
    <text evidence="9">Mediates both low-affinity uptake and efflux of sugar across the membrane.</text>
</comment>
<proteinExistence type="inferred from homology"/>
<evidence type="ECO:0000256" key="6">
    <source>
        <dbReference type="ARBA" id="ARBA00022737"/>
    </source>
</evidence>
<sequence>MEAPSFFVGVVGNIISVLMFLSPVGTFWRIVKNKSTEEFESLPYICTLLNSSLWTYYGITKPGSYLVATVNGFGIVVEIIYISLFLIFAPPRMRGKTAILAGILDVGFLAAAVLVTHLALHGDMRIDAIGFLGAGLNIIMYCSPLAAMRTVVATKSAEYMPFLLSFFMFLNGGVWTLYAVLEQDWFLGVPNGAGFVLGTIQLVLYAIYRPAKHVSVDLEDGWPQSEHLLPSSSPEDNKNEEWSISRQK</sequence>
<protein>
    <recommendedName>
        <fullName evidence="9">Bidirectional sugar transporter SWEET</fullName>
    </recommendedName>
</protein>
<comment type="subcellular location">
    <subcellularLocation>
        <location evidence="1">Endomembrane system</location>
        <topology evidence="1">Multi-pass membrane protein</topology>
    </subcellularLocation>
</comment>
<evidence type="ECO:0000256" key="3">
    <source>
        <dbReference type="ARBA" id="ARBA00022448"/>
    </source>
</evidence>
<dbReference type="Gene3D" id="1.20.1280.290">
    <property type="match status" value="2"/>
</dbReference>
<name>A0AA88TYS0_9ASTE</name>
<dbReference type="EMBL" id="JAVXUO010003174">
    <property type="protein sequence ID" value="KAK2965878.1"/>
    <property type="molecule type" value="Genomic_DNA"/>
</dbReference>
<dbReference type="GO" id="GO:0016020">
    <property type="term" value="C:membrane"/>
    <property type="evidence" value="ECO:0007669"/>
    <property type="project" value="InterPro"/>
</dbReference>
<keyword evidence="7 9" id="KW-1133">Transmembrane helix</keyword>
<evidence type="ECO:0000256" key="2">
    <source>
        <dbReference type="ARBA" id="ARBA00007809"/>
    </source>
</evidence>
<accession>A0AA88TYS0</accession>
<feature type="transmembrane region" description="Helical" evidence="9">
    <location>
        <begin position="126"/>
        <end position="147"/>
    </location>
</feature>
<dbReference type="GO" id="GO:0051119">
    <property type="term" value="F:sugar transmembrane transporter activity"/>
    <property type="evidence" value="ECO:0007669"/>
    <property type="project" value="InterPro"/>
</dbReference>
<keyword evidence="4 9" id="KW-0762">Sugar transport</keyword>
<feature type="transmembrane region" description="Helical" evidence="9">
    <location>
        <begin position="159"/>
        <end position="181"/>
    </location>
</feature>
<dbReference type="Proteomes" id="UP001187471">
    <property type="component" value="Unassembled WGS sequence"/>
</dbReference>
<feature type="transmembrane region" description="Helical" evidence="9">
    <location>
        <begin position="99"/>
        <end position="120"/>
    </location>
</feature>
<evidence type="ECO:0000313" key="12">
    <source>
        <dbReference type="Proteomes" id="UP001187471"/>
    </source>
</evidence>
<dbReference type="InterPro" id="IPR047664">
    <property type="entry name" value="SWEET"/>
</dbReference>
<feature type="compositionally biased region" description="Basic and acidic residues" evidence="10">
    <location>
        <begin position="235"/>
        <end position="248"/>
    </location>
</feature>
<keyword evidence="8 9" id="KW-0472">Membrane</keyword>
<dbReference type="InterPro" id="IPR004316">
    <property type="entry name" value="SWEET_rpt"/>
</dbReference>
<dbReference type="AlphaFoldDB" id="A0AA88TYS0"/>